<keyword evidence="4 10" id="KW-0479">Metal-binding</keyword>
<dbReference type="Gene3D" id="3.20.20.70">
    <property type="entry name" value="Aldolase class I"/>
    <property type="match status" value="1"/>
</dbReference>
<comment type="pathway">
    <text evidence="2 10 12">Cofactor biosynthesis; thiamine diphosphate biosynthesis; thiamine phosphate from 4-amino-2-methyl-5-diphosphomethylpyrimidine and 4-methyl-5-(2-phosphoethyl)-thiazole: step 1/1.</text>
</comment>
<evidence type="ECO:0000256" key="11">
    <source>
        <dbReference type="RuleBase" id="RU003826"/>
    </source>
</evidence>
<keyword evidence="15" id="KW-1185">Reference proteome</keyword>
<comment type="similarity">
    <text evidence="10 11">Belongs to the thiamine-phosphate synthase family.</text>
</comment>
<dbReference type="CDD" id="cd00564">
    <property type="entry name" value="TMP_TenI"/>
    <property type="match status" value="1"/>
</dbReference>
<name>A0A346XZ16_9ACTN</name>
<evidence type="ECO:0000256" key="8">
    <source>
        <dbReference type="ARBA" id="ARBA00047851"/>
    </source>
</evidence>
<gene>
    <name evidence="10" type="primary">thiE</name>
    <name evidence="14" type="ORF">DVS28_a2784</name>
</gene>
<proteinExistence type="inferred from homology"/>
<comment type="cofactor">
    <cofactor evidence="10">
        <name>Mg(2+)</name>
        <dbReference type="ChEBI" id="CHEBI:18420"/>
    </cofactor>
    <text evidence="10">Binds 1 Mg(2+) ion per subunit.</text>
</comment>
<evidence type="ECO:0000256" key="2">
    <source>
        <dbReference type="ARBA" id="ARBA00005165"/>
    </source>
</evidence>
<keyword evidence="5 10" id="KW-0460">Magnesium</keyword>
<dbReference type="GO" id="GO:0004789">
    <property type="term" value="F:thiamine-phosphate diphosphorylase activity"/>
    <property type="evidence" value="ECO:0007669"/>
    <property type="project" value="UniProtKB-UniRule"/>
</dbReference>
<organism evidence="14 15">
    <name type="scientific">Euzebya pacifica</name>
    <dbReference type="NCBI Taxonomy" id="1608957"/>
    <lineage>
        <taxon>Bacteria</taxon>
        <taxon>Bacillati</taxon>
        <taxon>Actinomycetota</taxon>
        <taxon>Nitriliruptoria</taxon>
        <taxon>Euzebyales</taxon>
    </lineage>
</organism>
<dbReference type="UniPathway" id="UPA00060">
    <property type="reaction ID" value="UER00141"/>
</dbReference>
<feature type="binding site" evidence="10">
    <location>
        <position position="141"/>
    </location>
    <ligand>
        <name>4-amino-2-methyl-5-(diphosphooxymethyl)pyrimidine</name>
        <dbReference type="ChEBI" id="CHEBI:57841"/>
    </ligand>
</feature>
<dbReference type="InterPro" id="IPR013785">
    <property type="entry name" value="Aldolase_TIM"/>
</dbReference>
<feature type="binding site" evidence="10">
    <location>
        <position position="112"/>
    </location>
    <ligand>
        <name>4-amino-2-methyl-5-(diphosphooxymethyl)pyrimidine</name>
        <dbReference type="ChEBI" id="CHEBI:57841"/>
    </ligand>
</feature>
<feature type="binding site" evidence="10">
    <location>
        <position position="73"/>
    </location>
    <ligand>
        <name>4-amino-2-methyl-5-(diphosphooxymethyl)pyrimidine</name>
        <dbReference type="ChEBI" id="CHEBI:57841"/>
    </ligand>
</feature>
<dbReference type="SUPFAM" id="SSF51391">
    <property type="entry name" value="Thiamin phosphate synthase"/>
    <property type="match status" value="1"/>
</dbReference>
<comment type="catalytic activity">
    <reaction evidence="9 10 11">
        <text>2-[(2R,5Z)-2-carboxy-4-methylthiazol-5(2H)-ylidene]ethyl phosphate + 4-amino-2-methyl-5-(diphosphooxymethyl)pyrimidine + 2 H(+) = thiamine phosphate + CO2 + diphosphate</text>
        <dbReference type="Rhea" id="RHEA:47844"/>
        <dbReference type="ChEBI" id="CHEBI:15378"/>
        <dbReference type="ChEBI" id="CHEBI:16526"/>
        <dbReference type="ChEBI" id="CHEBI:33019"/>
        <dbReference type="ChEBI" id="CHEBI:37575"/>
        <dbReference type="ChEBI" id="CHEBI:57841"/>
        <dbReference type="ChEBI" id="CHEBI:62899"/>
        <dbReference type="EC" id="2.5.1.3"/>
    </reaction>
</comment>
<keyword evidence="3 10" id="KW-0808">Transferase</keyword>
<dbReference type="KEGG" id="euz:DVS28_a2784"/>
<comment type="catalytic activity">
    <reaction evidence="7 10 11">
        <text>4-methyl-5-(2-phosphooxyethyl)-thiazole + 4-amino-2-methyl-5-(diphosphooxymethyl)pyrimidine + H(+) = thiamine phosphate + diphosphate</text>
        <dbReference type="Rhea" id="RHEA:22328"/>
        <dbReference type="ChEBI" id="CHEBI:15378"/>
        <dbReference type="ChEBI" id="CHEBI:33019"/>
        <dbReference type="ChEBI" id="CHEBI:37575"/>
        <dbReference type="ChEBI" id="CHEBI:57841"/>
        <dbReference type="ChEBI" id="CHEBI:58296"/>
        <dbReference type="EC" id="2.5.1.3"/>
    </reaction>
</comment>
<evidence type="ECO:0000256" key="12">
    <source>
        <dbReference type="RuleBase" id="RU004253"/>
    </source>
</evidence>
<dbReference type="GO" id="GO:0000287">
    <property type="term" value="F:magnesium ion binding"/>
    <property type="evidence" value="ECO:0007669"/>
    <property type="project" value="UniProtKB-UniRule"/>
</dbReference>
<feature type="binding site" evidence="10">
    <location>
        <position position="168"/>
    </location>
    <ligand>
        <name>2-[(2R,5Z)-2-carboxy-4-methylthiazol-5(2H)-ylidene]ethyl phosphate</name>
        <dbReference type="ChEBI" id="CHEBI:62899"/>
    </ligand>
</feature>
<evidence type="ECO:0000256" key="5">
    <source>
        <dbReference type="ARBA" id="ARBA00022842"/>
    </source>
</evidence>
<feature type="binding site" evidence="10">
    <location>
        <begin position="138"/>
        <end position="140"/>
    </location>
    <ligand>
        <name>2-[(2R,5Z)-2-carboxy-4-methylthiazol-5(2H)-ylidene]ethyl phosphate</name>
        <dbReference type="ChEBI" id="CHEBI:62899"/>
    </ligand>
</feature>
<dbReference type="PANTHER" id="PTHR20857:SF15">
    <property type="entry name" value="THIAMINE-PHOSPHATE SYNTHASE"/>
    <property type="match status" value="1"/>
</dbReference>
<evidence type="ECO:0000256" key="6">
    <source>
        <dbReference type="ARBA" id="ARBA00022977"/>
    </source>
</evidence>
<dbReference type="GO" id="GO:0009228">
    <property type="term" value="P:thiamine biosynthetic process"/>
    <property type="evidence" value="ECO:0007669"/>
    <property type="project" value="UniProtKB-KW"/>
</dbReference>
<feature type="binding site" evidence="10">
    <location>
        <position position="74"/>
    </location>
    <ligand>
        <name>Mg(2+)</name>
        <dbReference type="ChEBI" id="CHEBI:18420"/>
    </ligand>
</feature>
<protein>
    <recommendedName>
        <fullName evidence="10">Thiamine-phosphate synthase</fullName>
        <shortName evidence="10">TP synthase</shortName>
        <shortName evidence="10">TPS</shortName>
        <ecNumber evidence="10">2.5.1.3</ecNumber>
    </recommendedName>
    <alternativeName>
        <fullName evidence="10">Thiamine-phosphate pyrophosphorylase</fullName>
        <shortName evidence="10">TMP pyrophosphorylase</shortName>
        <shortName evidence="10">TMP-PPase</shortName>
    </alternativeName>
</protein>
<evidence type="ECO:0000256" key="1">
    <source>
        <dbReference type="ARBA" id="ARBA00003814"/>
    </source>
</evidence>
<evidence type="ECO:0000256" key="7">
    <source>
        <dbReference type="ARBA" id="ARBA00047334"/>
    </source>
</evidence>
<dbReference type="EMBL" id="CP031165">
    <property type="protein sequence ID" value="AXV07463.1"/>
    <property type="molecule type" value="Genomic_DNA"/>
</dbReference>
<dbReference type="InterPro" id="IPR022998">
    <property type="entry name" value="ThiamineP_synth_TenI"/>
</dbReference>
<comment type="catalytic activity">
    <reaction evidence="8 10 11">
        <text>2-(2-carboxy-4-methylthiazol-5-yl)ethyl phosphate + 4-amino-2-methyl-5-(diphosphooxymethyl)pyrimidine + 2 H(+) = thiamine phosphate + CO2 + diphosphate</text>
        <dbReference type="Rhea" id="RHEA:47848"/>
        <dbReference type="ChEBI" id="CHEBI:15378"/>
        <dbReference type="ChEBI" id="CHEBI:16526"/>
        <dbReference type="ChEBI" id="CHEBI:33019"/>
        <dbReference type="ChEBI" id="CHEBI:37575"/>
        <dbReference type="ChEBI" id="CHEBI:57841"/>
        <dbReference type="ChEBI" id="CHEBI:62890"/>
        <dbReference type="EC" id="2.5.1.3"/>
    </reaction>
</comment>
<dbReference type="InterPro" id="IPR034291">
    <property type="entry name" value="TMP_synthase"/>
</dbReference>
<dbReference type="Proteomes" id="UP000264006">
    <property type="component" value="Chromosome"/>
</dbReference>
<comment type="caution">
    <text evidence="10">Lacks conserved residue(s) required for the propagation of feature annotation.</text>
</comment>
<evidence type="ECO:0000313" key="14">
    <source>
        <dbReference type="EMBL" id="AXV07463.1"/>
    </source>
</evidence>
<dbReference type="PANTHER" id="PTHR20857">
    <property type="entry name" value="THIAMINE-PHOSPHATE PYROPHOSPHORYLASE"/>
    <property type="match status" value="1"/>
</dbReference>
<feature type="binding site" evidence="10">
    <location>
        <position position="93"/>
    </location>
    <ligand>
        <name>Mg(2+)</name>
        <dbReference type="ChEBI" id="CHEBI:18420"/>
    </ligand>
</feature>
<dbReference type="RefSeq" id="WP_114591950.1">
    <property type="nucleotide sequence ID" value="NZ_CAXIBR010000072.1"/>
</dbReference>
<evidence type="ECO:0000259" key="13">
    <source>
        <dbReference type="Pfam" id="PF02581"/>
    </source>
</evidence>
<feature type="domain" description="Thiamine phosphate synthase/TenI" evidence="13">
    <location>
        <begin position="15"/>
        <end position="191"/>
    </location>
</feature>
<dbReference type="NCBIfam" id="TIGR00693">
    <property type="entry name" value="thiE"/>
    <property type="match status" value="1"/>
</dbReference>
<feature type="binding site" evidence="10">
    <location>
        <begin position="41"/>
        <end position="45"/>
    </location>
    <ligand>
        <name>4-amino-2-methyl-5-(diphosphooxymethyl)pyrimidine</name>
        <dbReference type="ChEBI" id="CHEBI:57841"/>
    </ligand>
</feature>
<evidence type="ECO:0000256" key="9">
    <source>
        <dbReference type="ARBA" id="ARBA00047883"/>
    </source>
</evidence>
<dbReference type="GO" id="GO:0009229">
    <property type="term" value="P:thiamine diphosphate biosynthetic process"/>
    <property type="evidence" value="ECO:0007669"/>
    <property type="project" value="UniProtKB-UniRule"/>
</dbReference>
<dbReference type="Pfam" id="PF02581">
    <property type="entry name" value="TMP-TENI"/>
    <property type="match status" value="1"/>
</dbReference>
<comment type="function">
    <text evidence="1 10">Condenses 4-methyl-5-(beta-hydroxyethyl)thiazole monophosphate (THZ-P) and 2-methyl-4-amino-5-hydroxymethyl pyrimidine pyrophosphate (HMP-PP) to form thiamine monophosphate (TMP).</text>
</comment>
<dbReference type="HAMAP" id="MF_00097">
    <property type="entry name" value="TMP_synthase"/>
    <property type="match status" value="1"/>
</dbReference>
<keyword evidence="6 10" id="KW-0784">Thiamine biosynthesis</keyword>
<evidence type="ECO:0000256" key="4">
    <source>
        <dbReference type="ARBA" id="ARBA00022723"/>
    </source>
</evidence>
<evidence type="ECO:0000313" key="15">
    <source>
        <dbReference type="Proteomes" id="UP000264006"/>
    </source>
</evidence>
<dbReference type="EC" id="2.5.1.3" evidence="10"/>
<accession>A0A346XZ16</accession>
<dbReference type="AlphaFoldDB" id="A0A346XZ16"/>
<evidence type="ECO:0000256" key="10">
    <source>
        <dbReference type="HAMAP-Rule" id="MF_00097"/>
    </source>
</evidence>
<reference evidence="14 15" key="1">
    <citation type="submission" date="2018-09" db="EMBL/GenBank/DDBJ databases">
        <title>Complete genome sequence of Euzebya sp. DY32-46 isolated from seawater of Pacific Ocean.</title>
        <authorList>
            <person name="Xu L."/>
            <person name="Wu Y.-H."/>
            <person name="Xu X.-W."/>
        </authorList>
    </citation>
    <scope>NUCLEOTIDE SEQUENCE [LARGE SCALE GENOMIC DNA]</scope>
    <source>
        <strain evidence="14 15">DY32-46</strain>
    </source>
</reference>
<evidence type="ECO:0000256" key="3">
    <source>
        <dbReference type="ARBA" id="ARBA00022679"/>
    </source>
</evidence>
<sequence>MDPADRRSRLADAGLYLCVGARPDLESLLDAVLPAGVTIVQLREKDGDDDLRRRAGAVMRRAADRHDVLFVVNDDPALAVELGADGVHVGQDDTSPEAARSIVGPDVVIGRSTHAVDEVDRAQHEDCDYFAVGPVSATPTKPGRDGIGLEPIRHAARVGTKPWYVTGGMTPETAGPILDAGARGLVVVRGLTEAADPADVARRMATMIAYRRALDATAG</sequence>
<dbReference type="GO" id="GO:0005737">
    <property type="term" value="C:cytoplasm"/>
    <property type="evidence" value="ECO:0007669"/>
    <property type="project" value="TreeGrafter"/>
</dbReference>
<dbReference type="OrthoDB" id="3243336at2"/>
<dbReference type="InterPro" id="IPR036206">
    <property type="entry name" value="ThiamineP_synth_sf"/>
</dbReference>